<gene>
    <name evidence="2" type="ORF">FHS90_003364</name>
</gene>
<comment type="caution">
    <text evidence="2">The sequence shown here is derived from an EMBL/GenBank/DDBJ whole genome shotgun (WGS) entry which is preliminary data.</text>
</comment>
<evidence type="ECO:0000259" key="1">
    <source>
        <dbReference type="Pfam" id="PF01261"/>
    </source>
</evidence>
<dbReference type="InterPro" id="IPR050312">
    <property type="entry name" value="IolE/XylAMocC-like"/>
</dbReference>
<evidence type="ECO:0000313" key="2">
    <source>
        <dbReference type="EMBL" id="MBA9078634.1"/>
    </source>
</evidence>
<accession>A0A839GG48</accession>
<dbReference type="Pfam" id="PF01261">
    <property type="entry name" value="AP_endonuc_2"/>
    <property type="match status" value="1"/>
</dbReference>
<sequence length="308" mass="34502">MSRKLTRREWGLLTLAGMAGAILPFGCASSSSAKAEGKKRGVVLGVQTYSFRDRDLDAAIAAMHQLGITSCELWVGHVEPRQHQWRRNLTPEQAKENQENLKKWRANVSMDEIKGIKEKFAQAGIAIQAYNPSIKDRTPDSEIDLAFRIAQALGAEVLTVSATVKVMPRIDAFARKYKMKVGMHNHDNLKDPNEFATPESFALGMAGNSEYIGINLDLGHFTAANFDPVAYLKEHHAKIYCLHLKDRKKNHGPRTRFGEGDTPLAEVLKLIRDNNWNIPANIEFEYEGDPVEEVGRSLAYCKQVLQQS</sequence>
<keyword evidence="3" id="KW-1185">Reference proteome</keyword>
<dbReference type="PANTHER" id="PTHR12110">
    <property type="entry name" value="HYDROXYPYRUVATE ISOMERASE"/>
    <property type="match status" value="1"/>
</dbReference>
<dbReference type="PANTHER" id="PTHR12110:SF41">
    <property type="entry name" value="INOSOSE DEHYDRATASE"/>
    <property type="match status" value="1"/>
</dbReference>
<dbReference type="EMBL" id="JACJIQ010000014">
    <property type="protein sequence ID" value="MBA9078634.1"/>
    <property type="molecule type" value="Genomic_DNA"/>
</dbReference>
<dbReference type="GO" id="GO:0016853">
    <property type="term" value="F:isomerase activity"/>
    <property type="evidence" value="ECO:0007669"/>
    <property type="project" value="UniProtKB-KW"/>
</dbReference>
<proteinExistence type="predicted"/>
<feature type="domain" description="Xylose isomerase-like TIM barrel" evidence="1">
    <location>
        <begin position="104"/>
        <end position="302"/>
    </location>
</feature>
<reference evidence="2 3" key="1">
    <citation type="submission" date="2020-08" db="EMBL/GenBank/DDBJ databases">
        <title>Genomic Encyclopedia of Type Strains, Phase IV (KMG-IV): sequencing the most valuable type-strain genomes for metagenomic binning, comparative biology and taxonomic classification.</title>
        <authorList>
            <person name="Goeker M."/>
        </authorList>
    </citation>
    <scope>NUCLEOTIDE SEQUENCE [LARGE SCALE GENOMIC DNA]</scope>
    <source>
        <strain evidence="2 3">DSM 29854</strain>
    </source>
</reference>
<dbReference type="RefSeq" id="WP_182513784.1">
    <property type="nucleotide sequence ID" value="NZ_JACJIQ010000014.1"/>
</dbReference>
<organism evidence="2 3">
    <name type="scientific">Rufibacter quisquiliarum</name>
    <dbReference type="NCBI Taxonomy" id="1549639"/>
    <lineage>
        <taxon>Bacteria</taxon>
        <taxon>Pseudomonadati</taxon>
        <taxon>Bacteroidota</taxon>
        <taxon>Cytophagia</taxon>
        <taxon>Cytophagales</taxon>
        <taxon>Hymenobacteraceae</taxon>
        <taxon>Rufibacter</taxon>
    </lineage>
</organism>
<dbReference type="InterPro" id="IPR036237">
    <property type="entry name" value="Xyl_isomerase-like_sf"/>
</dbReference>
<dbReference type="InterPro" id="IPR013022">
    <property type="entry name" value="Xyl_isomerase-like_TIM-brl"/>
</dbReference>
<dbReference type="AlphaFoldDB" id="A0A839GG48"/>
<evidence type="ECO:0000313" key="3">
    <source>
        <dbReference type="Proteomes" id="UP000563094"/>
    </source>
</evidence>
<dbReference type="Gene3D" id="3.20.20.150">
    <property type="entry name" value="Divalent-metal-dependent TIM barrel enzymes"/>
    <property type="match status" value="1"/>
</dbReference>
<protein>
    <submittedName>
        <fullName evidence="2">Sugar phosphate isomerase/epimerase</fullName>
    </submittedName>
</protein>
<dbReference type="Proteomes" id="UP000563094">
    <property type="component" value="Unassembled WGS sequence"/>
</dbReference>
<dbReference type="SUPFAM" id="SSF51658">
    <property type="entry name" value="Xylose isomerase-like"/>
    <property type="match status" value="1"/>
</dbReference>
<keyword evidence="2" id="KW-0413">Isomerase</keyword>
<name>A0A839GG48_9BACT</name>